<keyword evidence="3" id="KW-1185">Reference proteome</keyword>
<proteinExistence type="predicted"/>
<feature type="domain" description="SHS2" evidence="1">
    <location>
        <begin position="5"/>
        <end position="175"/>
    </location>
</feature>
<dbReference type="EMBL" id="SOHE01000032">
    <property type="protein sequence ID" value="TFD52045.1"/>
    <property type="molecule type" value="Genomic_DNA"/>
</dbReference>
<dbReference type="Gene3D" id="3.30.1490.300">
    <property type="match status" value="1"/>
</dbReference>
<dbReference type="InterPro" id="IPR005883">
    <property type="entry name" value="PilM"/>
</dbReference>
<dbReference type="PANTHER" id="PTHR32432">
    <property type="entry name" value="CELL DIVISION PROTEIN FTSA-RELATED"/>
    <property type="match status" value="1"/>
</dbReference>
<dbReference type="InterPro" id="IPR003494">
    <property type="entry name" value="SHS2_FtsA"/>
</dbReference>
<dbReference type="NCBIfam" id="TIGR01175">
    <property type="entry name" value="pilM"/>
    <property type="match status" value="1"/>
</dbReference>
<dbReference type="PANTHER" id="PTHR32432:SF3">
    <property type="entry name" value="ETHANOLAMINE UTILIZATION PROTEIN EUTJ"/>
    <property type="match status" value="1"/>
</dbReference>
<dbReference type="RefSeq" id="WP_134518883.1">
    <property type="nucleotide sequence ID" value="NZ_SOHE01000032.1"/>
</dbReference>
<dbReference type="SUPFAM" id="SSF53067">
    <property type="entry name" value="Actin-like ATPase domain"/>
    <property type="match status" value="2"/>
</dbReference>
<dbReference type="InterPro" id="IPR043129">
    <property type="entry name" value="ATPase_NBD"/>
</dbReference>
<dbReference type="CDD" id="cd24049">
    <property type="entry name" value="ASKHA_NBD_PilM"/>
    <property type="match status" value="1"/>
</dbReference>
<protein>
    <submittedName>
        <fullName evidence="2">Type IV pilus assembly protein PilM</fullName>
    </submittedName>
</protein>
<gene>
    <name evidence="2" type="primary">pilM</name>
    <name evidence="2" type="ORF">E3T55_07090</name>
</gene>
<comment type="caution">
    <text evidence="2">The sequence shown here is derived from an EMBL/GenBank/DDBJ whole genome shotgun (WGS) entry which is preliminary data.</text>
</comment>
<dbReference type="AlphaFoldDB" id="A0A4R9A4F5"/>
<dbReference type="PIRSF" id="PIRSF019169">
    <property type="entry name" value="PilM"/>
    <property type="match status" value="1"/>
</dbReference>
<name>A0A4R9A4F5_9MICO</name>
<dbReference type="InterPro" id="IPR050696">
    <property type="entry name" value="FtsA/MreB"/>
</dbReference>
<dbReference type="Pfam" id="PF11104">
    <property type="entry name" value="PilM_2"/>
    <property type="match status" value="1"/>
</dbReference>
<dbReference type="OrthoDB" id="1926201at2"/>
<sequence length="357" mass="37322">MSTSVVGIDIGFGSVRAVEVSEAGSARPTIQRYHEERLPAGAVSRGEVLEPATVASALKRLWSAGGFKSRDVVLGMGNHRVVARDLTVPKMSMKRIRESLPFQVQDLLSVPVAEALLDFYPIIELPGEPETGPQVSGLLIAAVKDVVLANVKAVQLAGLTPVEVDLIPFALSRAIHRGAATDDVIVQIDVGAGTTSVLITAAGIPQFVRLIPAGGDDVTQALMVRLALEAQPADALKLTLGLEPGAGELESGRDAETLAAQTLVHDVTTELLNSLRNTVNYFTNTRHTLTVTRIVLTGGGARLLGFRQALAGLTRLPVEAPDPVGAVHLARGLNVEGLQQSGGSYLVALGLALGSKG</sequence>
<dbReference type="Proteomes" id="UP000297447">
    <property type="component" value="Unassembled WGS sequence"/>
</dbReference>
<evidence type="ECO:0000313" key="2">
    <source>
        <dbReference type="EMBL" id="TFD52045.1"/>
    </source>
</evidence>
<dbReference type="SMART" id="SM00842">
    <property type="entry name" value="FtsA"/>
    <property type="match status" value="1"/>
</dbReference>
<evidence type="ECO:0000313" key="3">
    <source>
        <dbReference type="Proteomes" id="UP000297447"/>
    </source>
</evidence>
<evidence type="ECO:0000259" key="1">
    <source>
        <dbReference type="SMART" id="SM00842"/>
    </source>
</evidence>
<dbReference type="Gene3D" id="3.30.420.40">
    <property type="match status" value="2"/>
</dbReference>
<reference evidence="2 3" key="1">
    <citation type="submission" date="2019-03" db="EMBL/GenBank/DDBJ databases">
        <title>Genomics of glacier-inhabiting Cryobacterium strains.</title>
        <authorList>
            <person name="Liu Q."/>
            <person name="Xin Y.-H."/>
        </authorList>
    </citation>
    <scope>NUCLEOTIDE SEQUENCE [LARGE SCALE GENOMIC DNA]</scope>
    <source>
        <strain evidence="2 3">Hh14</strain>
    </source>
</reference>
<dbReference type="GO" id="GO:0051301">
    <property type="term" value="P:cell division"/>
    <property type="evidence" value="ECO:0007669"/>
    <property type="project" value="InterPro"/>
</dbReference>
<organism evidence="2 3">
    <name type="scientific">Cryobacterium frigoriphilum</name>
    <dbReference type="NCBI Taxonomy" id="1259150"/>
    <lineage>
        <taxon>Bacteria</taxon>
        <taxon>Bacillati</taxon>
        <taxon>Actinomycetota</taxon>
        <taxon>Actinomycetes</taxon>
        <taxon>Micrococcales</taxon>
        <taxon>Microbacteriaceae</taxon>
        <taxon>Cryobacterium</taxon>
    </lineage>
</organism>
<accession>A0A4R9A4F5</accession>